<evidence type="ECO:0008006" key="3">
    <source>
        <dbReference type="Google" id="ProtNLM"/>
    </source>
</evidence>
<reference evidence="1" key="1">
    <citation type="journal article" date="2021" name="Microorganisms">
        <title>The Ever-Expanding Pseudomonas Genus: Description of 43 New Species and Partition of the Pseudomonas putida Group.</title>
        <authorList>
            <person name="Girard L."/>
            <person name="Lood C."/>
            <person name="Hofte M."/>
            <person name="Vandamme P."/>
            <person name="Rokni-Zadeh H."/>
            <person name="van Noort V."/>
            <person name="Lavigne R."/>
            <person name="De Mot R."/>
        </authorList>
    </citation>
    <scope>NUCLEOTIDE SEQUENCE</scope>
    <source>
        <strain evidence="1">COW39</strain>
    </source>
</reference>
<name>A0ABX8M470_9PSED</name>
<accession>A0ABX8M470</accession>
<organism evidence="1 2">
    <name type="scientific">Pseudomonas muyukensis</name>
    <dbReference type="NCBI Taxonomy" id="2842357"/>
    <lineage>
        <taxon>Bacteria</taxon>
        <taxon>Pseudomonadati</taxon>
        <taxon>Pseudomonadota</taxon>
        <taxon>Gammaproteobacteria</taxon>
        <taxon>Pseudomonadales</taxon>
        <taxon>Pseudomonadaceae</taxon>
        <taxon>Pseudomonas</taxon>
    </lineage>
</organism>
<keyword evidence="2" id="KW-1185">Reference proteome</keyword>
<dbReference type="EMBL" id="CP077073">
    <property type="protein sequence ID" value="QXH33150.1"/>
    <property type="molecule type" value="Genomic_DNA"/>
</dbReference>
<dbReference type="Proteomes" id="UP001047646">
    <property type="component" value="Chromosome"/>
</dbReference>
<protein>
    <recommendedName>
        <fullName evidence="3">Right handed beta helix region</fullName>
    </recommendedName>
</protein>
<sequence length="347" mass="36630">MGFVRGELALVAGLQLAVGDAADADPIQQVAGDAALAVVLNVDDVFSGAGAGGQQQEAEGEAGHGCTAGNSINVVLPSSGYLRNSSLKNLGIYCEVNAGHGVNIKLGATLNRFEDVNITVLNPTKSCYLGIWSGIALGQPQGVFDTTWEGGDLYITSAHTVFGIDFVTNGTTFNENNFRRMRWNNGNTLQFARFTNVDTATYLEGNTIDGVNFEICSGGGIFATNMKGWIIRTCKFWDQGGAYKNHLVHMGANSGLPSIGNTLETVMRNGDTMTAGKRDIFIESGNDTTLINCYTDPGNSPSYDFNGQRVLIIGPALSNVSNSQRMAIANPRNAITASATFAGTTSA</sequence>
<evidence type="ECO:0000313" key="1">
    <source>
        <dbReference type="EMBL" id="QXH33150.1"/>
    </source>
</evidence>
<gene>
    <name evidence="1" type="ORF">KSS95_13225</name>
</gene>
<evidence type="ECO:0000313" key="2">
    <source>
        <dbReference type="Proteomes" id="UP001047646"/>
    </source>
</evidence>
<proteinExistence type="predicted"/>